<sequence length="149" mass="16939">MANGFITLENGEVFFTRWTGYDLIMEIAAKESEILGDYELTAWLKTLFPNENEEKTNTVFWNSKGELVTRCTDLRGLTKNNRQKFWTALSNGSEKLLRQGKEYSPLNPERLVELMTLHSTTGDDITIEMETETALIINGATIDKIGPGW</sequence>
<evidence type="ECO:0000313" key="1">
    <source>
        <dbReference type="EMBL" id="RAV98962.1"/>
    </source>
</evidence>
<proteinExistence type="predicted"/>
<dbReference type="Proteomes" id="UP000251889">
    <property type="component" value="Unassembled WGS sequence"/>
</dbReference>
<gene>
    <name evidence="1" type="ORF">DQQ10_21950</name>
</gene>
<protein>
    <submittedName>
        <fullName evidence="1">Uncharacterized protein</fullName>
    </submittedName>
</protein>
<keyword evidence="2" id="KW-1185">Reference proteome</keyword>
<reference evidence="1 2" key="1">
    <citation type="submission" date="2018-06" db="EMBL/GenBank/DDBJ databases">
        <title>Chryseolinea flavus sp. nov., a member of the phylum Bacteroidetes isolated from soil.</title>
        <authorList>
            <person name="Li Y."/>
            <person name="Wang J."/>
        </authorList>
    </citation>
    <scope>NUCLEOTIDE SEQUENCE [LARGE SCALE GENOMIC DNA]</scope>
    <source>
        <strain evidence="1 2">SDU1-6</strain>
    </source>
</reference>
<organism evidence="1 2">
    <name type="scientific">Pseudochryseolinea flava</name>
    <dbReference type="NCBI Taxonomy" id="2059302"/>
    <lineage>
        <taxon>Bacteria</taxon>
        <taxon>Pseudomonadati</taxon>
        <taxon>Bacteroidota</taxon>
        <taxon>Cytophagia</taxon>
        <taxon>Cytophagales</taxon>
        <taxon>Fulvivirgaceae</taxon>
        <taxon>Pseudochryseolinea</taxon>
    </lineage>
</organism>
<evidence type="ECO:0000313" key="2">
    <source>
        <dbReference type="Proteomes" id="UP000251889"/>
    </source>
</evidence>
<accession>A0A364XZR4</accession>
<comment type="caution">
    <text evidence="1">The sequence shown here is derived from an EMBL/GenBank/DDBJ whole genome shotgun (WGS) entry which is preliminary data.</text>
</comment>
<dbReference type="AlphaFoldDB" id="A0A364XZR4"/>
<dbReference type="RefSeq" id="WP_112749071.1">
    <property type="nucleotide sequence ID" value="NZ_QMFY01000014.1"/>
</dbReference>
<dbReference type="OrthoDB" id="1376827at2"/>
<name>A0A364XZR4_9BACT</name>
<dbReference type="EMBL" id="QMFY01000014">
    <property type="protein sequence ID" value="RAV98962.1"/>
    <property type="molecule type" value="Genomic_DNA"/>
</dbReference>